<feature type="region of interest" description="Disordered" evidence="1">
    <location>
        <begin position="1"/>
        <end position="22"/>
    </location>
</feature>
<organism evidence="2">
    <name type="scientific">viral metagenome</name>
    <dbReference type="NCBI Taxonomy" id="1070528"/>
    <lineage>
        <taxon>unclassified sequences</taxon>
        <taxon>metagenomes</taxon>
        <taxon>organismal metagenomes</taxon>
    </lineage>
</organism>
<name>A0A6C0EX69_9ZZZZ</name>
<dbReference type="EMBL" id="MN738969">
    <property type="protein sequence ID" value="QHT33588.1"/>
    <property type="molecule type" value="Genomic_DNA"/>
</dbReference>
<evidence type="ECO:0000256" key="1">
    <source>
        <dbReference type="SAM" id="MobiDB-lite"/>
    </source>
</evidence>
<sequence length="680" mass="78087">MSYIQLSSSPPSDKYSPKIEPKTDPITECEELVTIVRGLYDKYLDDDYARTALVCHIKNTLPTLLQQKCDARIQREERRKTLEETSEEFIREFINSSSYFYNPNIDLFFVYHNNTYKIINEDEIEHEIRTTITDQQNSELSTWKYKIKNQIIKKIKERDLLTSIPESETIQRVLNALTPFVFKNKDSAKYFLTVIGDILLKKNTNTYFISTKAKHFISELGEESYALFGTSNMMNHFKFKFYEHKYEECRLIDIVENVISFPFYTHNEGLKLVGMGHNGIGHSSSSSSLSSLVGGGGVGMSMSISNSGISTPKTPTTPGHSHMHSTNVIQKQSMLDLFCVAAHYSSRFNSADLFIEKTCKDCTIKEHAFYLKTTTDDGILSRFISSTTDPCKGVHITWKNMLYLWKIFIEEEKIPNVFFTNVLKKHLMKRLEYSCEHVSVNVVIDNDGGNMGGLGAGDLGEIMETQDNREMFLNITSKHLPLVGKFMSFWNENIRCNHSEIELEIDEMSTLFLNHGNVYHGNQKNIQTITDQTILGFIRHFLPDICIEEDKYLMNIGCKLWDKKQEILNGVEEFKRANLGGNNTTNGALGKGKNKNKDVKDVNIIIAKKEKDNDTDLSVSSASLASSSSSFPVHTIYDFYCKWGYKHNKMVVSKRYFEKFFIDNYSDNLTEKNGTLWWSY</sequence>
<protein>
    <submittedName>
        <fullName evidence="2">Uncharacterized protein</fullName>
    </submittedName>
</protein>
<reference evidence="2" key="1">
    <citation type="journal article" date="2020" name="Nature">
        <title>Giant virus diversity and host interactions through global metagenomics.</title>
        <authorList>
            <person name="Schulz F."/>
            <person name="Roux S."/>
            <person name="Paez-Espino D."/>
            <person name="Jungbluth S."/>
            <person name="Walsh D.A."/>
            <person name="Denef V.J."/>
            <person name="McMahon K.D."/>
            <person name="Konstantinidis K.T."/>
            <person name="Eloe-Fadrosh E.A."/>
            <person name="Kyrpides N.C."/>
            <person name="Woyke T."/>
        </authorList>
    </citation>
    <scope>NUCLEOTIDE SEQUENCE</scope>
    <source>
        <strain evidence="2">GVMAG-M-3300009161-36</strain>
    </source>
</reference>
<dbReference type="AlphaFoldDB" id="A0A6C0EX69"/>
<evidence type="ECO:0000313" key="2">
    <source>
        <dbReference type="EMBL" id="QHT33588.1"/>
    </source>
</evidence>
<accession>A0A6C0EX69</accession>
<proteinExistence type="predicted"/>